<evidence type="ECO:0000313" key="2">
    <source>
        <dbReference type="Proteomes" id="UP001163324"/>
    </source>
</evidence>
<keyword evidence="2" id="KW-1185">Reference proteome</keyword>
<sequence>MSYSEPPTPTEVKPEDDVILSLPYCINNNNNSDVELCGVSDWDSHSENPLNWPAWKKSLQLGMLCSTSLLTSIATSIISPSMFQIQQEFDVSRTVAILTISLYVLALGFGPVIGGPVSETVGRHPVYMTTLPLGGLFTLGCGFTHNFAALCVLRFLAGMCWGPVLAVAPATINETPVIGAYVTTRKGWRWNMWTLLFLAVVCMVLTLFSSETFGPQIKRRLAKKTGQAGPPRAPASQQLRQFVSVALIRPLHMLLFEPIVAFNCLYIAFGFGILFGLFAIVPYIFTSVYGFTLEECGLVFLSVVVGCVIGLVCIMLCDRFLYRTQIPKHAPRAVPPEYRLYPAMLGSVGLPIGLFWLAWSAREGVSWASPTAAIVPFACGNLCIFVGSVQYLADTYDGSVVASAASANSLARYVFAAAFPLFIVQSE</sequence>
<organism evidence="1 2">
    <name type="scientific">Trichothecium roseum</name>
    <dbReference type="NCBI Taxonomy" id="47278"/>
    <lineage>
        <taxon>Eukaryota</taxon>
        <taxon>Fungi</taxon>
        <taxon>Dikarya</taxon>
        <taxon>Ascomycota</taxon>
        <taxon>Pezizomycotina</taxon>
        <taxon>Sordariomycetes</taxon>
        <taxon>Hypocreomycetidae</taxon>
        <taxon>Hypocreales</taxon>
        <taxon>Hypocreales incertae sedis</taxon>
        <taxon>Trichothecium</taxon>
    </lineage>
</organism>
<comment type="caution">
    <text evidence="1">The sequence shown here is derived from an EMBL/GenBank/DDBJ whole genome shotgun (WGS) entry which is preliminary data.</text>
</comment>
<dbReference type="EMBL" id="CM047943">
    <property type="protein sequence ID" value="KAI9899858.1"/>
    <property type="molecule type" value="Genomic_DNA"/>
</dbReference>
<evidence type="ECO:0000313" key="1">
    <source>
        <dbReference type="EMBL" id="KAI9899858.1"/>
    </source>
</evidence>
<protein>
    <submittedName>
        <fullName evidence="1">Uncharacterized protein</fullName>
    </submittedName>
</protein>
<name>A0ACC0V0C2_9HYPO</name>
<dbReference type="Proteomes" id="UP001163324">
    <property type="component" value="Chromosome 4"/>
</dbReference>
<reference evidence="1" key="1">
    <citation type="submission" date="2022-10" db="EMBL/GenBank/DDBJ databases">
        <title>Complete Genome of Trichothecium roseum strain YXFP-22015, a Plant Pathogen Isolated from Citrus.</title>
        <authorList>
            <person name="Wang Y."/>
            <person name="Zhu L."/>
        </authorList>
    </citation>
    <scope>NUCLEOTIDE SEQUENCE</scope>
    <source>
        <strain evidence="1">YXFP-22015</strain>
    </source>
</reference>
<gene>
    <name evidence="1" type="ORF">N3K66_004120</name>
</gene>
<proteinExistence type="predicted"/>
<accession>A0ACC0V0C2</accession>